<protein>
    <submittedName>
        <fullName evidence="3">Uncharacterized protein</fullName>
    </submittedName>
</protein>
<reference evidence="3 4" key="1">
    <citation type="submission" date="2018-08" db="EMBL/GenBank/DDBJ databases">
        <title>A genome reference for cultivated species of the human gut microbiota.</title>
        <authorList>
            <person name="Zou Y."/>
            <person name="Xue W."/>
            <person name="Luo G."/>
        </authorList>
    </citation>
    <scope>NUCLEOTIDE SEQUENCE [LARGE SCALE GENOMIC DNA]</scope>
    <source>
        <strain evidence="3 4">AM30-26</strain>
    </source>
</reference>
<evidence type="ECO:0000313" key="3">
    <source>
        <dbReference type="EMBL" id="RHD88535.1"/>
    </source>
</evidence>
<dbReference type="RefSeq" id="WP_061473162.1">
    <property type="nucleotide sequence ID" value="NZ_CABJDH010000018.1"/>
</dbReference>
<evidence type="ECO:0000313" key="5">
    <source>
        <dbReference type="Proteomes" id="UP000440614"/>
    </source>
</evidence>
<reference evidence="2 5" key="2">
    <citation type="journal article" date="2019" name="Nat. Med.">
        <title>A library of human gut bacterial isolates paired with longitudinal multiomics data enables mechanistic microbiome research.</title>
        <authorList>
            <person name="Poyet M."/>
            <person name="Groussin M."/>
            <person name="Gibbons S.M."/>
            <person name="Avila-Pacheco J."/>
            <person name="Jiang X."/>
            <person name="Kearney S.M."/>
            <person name="Perrotta A.R."/>
            <person name="Berdy B."/>
            <person name="Zhao S."/>
            <person name="Lieberman T.D."/>
            <person name="Swanson P.K."/>
            <person name="Smith M."/>
            <person name="Roesemann S."/>
            <person name="Alexander J.E."/>
            <person name="Rich S.A."/>
            <person name="Livny J."/>
            <person name="Vlamakis H."/>
            <person name="Clish C."/>
            <person name="Bullock K."/>
            <person name="Deik A."/>
            <person name="Scott J."/>
            <person name="Pierce K.A."/>
            <person name="Xavier R.J."/>
            <person name="Alm E.J."/>
        </authorList>
    </citation>
    <scope>NUCLEOTIDE SEQUENCE [LARGE SCALE GENOMIC DNA]</scope>
    <source>
        <strain evidence="2 5">BIOML-A188</strain>
    </source>
</reference>
<comment type="caution">
    <text evidence="3">The sequence shown here is derived from an EMBL/GenBank/DDBJ whole genome shotgun (WGS) entry which is preliminary data.</text>
</comment>
<organism evidence="3 4">
    <name type="scientific">Bacteroides thetaiotaomicron</name>
    <dbReference type="NCBI Taxonomy" id="818"/>
    <lineage>
        <taxon>Bacteria</taxon>
        <taxon>Pseudomonadati</taxon>
        <taxon>Bacteroidota</taxon>
        <taxon>Bacteroidia</taxon>
        <taxon>Bacteroidales</taxon>
        <taxon>Bacteroidaceae</taxon>
        <taxon>Bacteroides</taxon>
    </lineage>
</organism>
<evidence type="ECO:0000256" key="1">
    <source>
        <dbReference type="SAM" id="SignalP"/>
    </source>
</evidence>
<evidence type="ECO:0000313" key="2">
    <source>
        <dbReference type="EMBL" id="KAB4313319.1"/>
    </source>
</evidence>
<proteinExistence type="predicted"/>
<dbReference type="Pfam" id="PF16141">
    <property type="entry name" value="GH18_BT1044-like"/>
    <property type="match status" value="1"/>
</dbReference>
<dbReference type="InterPro" id="IPR032320">
    <property type="entry name" value="GH18_BT1044-like"/>
</dbReference>
<gene>
    <name evidence="3" type="ORF">DW780_10115</name>
    <name evidence="2" type="ORF">GAO51_10530</name>
</gene>
<keyword evidence="1" id="KW-0732">Signal</keyword>
<name>A0A139L003_BACT4</name>
<dbReference type="EMBL" id="WCSY01000009">
    <property type="protein sequence ID" value="KAB4313319.1"/>
    <property type="molecule type" value="Genomic_DNA"/>
</dbReference>
<evidence type="ECO:0000313" key="4">
    <source>
        <dbReference type="Proteomes" id="UP000284785"/>
    </source>
</evidence>
<feature type="chain" id="PRO_5014531224" evidence="1">
    <location>
        <begin position="21"/>
        <end position="327"/>
    </location>
</feature>
<dbReference type="AlphaFoldDB" id="A0A139L003"/>
<dbReference type="Proteomes" id="UP000440614">
    <property type="component" value="Unassembled WGS sequence"/>
</dbReference>
<sequence>MKNKNLIFSFLTVVTLTIGAGCLWTSCDDWTETEQVDYGVTTPDGQNPELYARYTQAVRNYKSRKHYAVCVRFDNGHSGDGEKDFLRSMPDSIDAVILENAVTLNSADLEDIPVLQTNFATKVLFSFNLSSIKENAESSGQEIKTLLAPALEQMVSAINDNGLDGASISYTGDIGLGNNATVNASIAEMRQLLLDKITPLAKNGKIFFLESNPLFIPEANRDVFTRYVLNTTSSKNASQLHLLINEAIYYAGIPSDKLLITGDPELMTTDNNDGLVSQVPFFAIQVIDCGPIGGLMIQNVAADYSHANITYKETRGAIQTLNPSPLK</sequence>
<dbReference type="EMBL" id="QSJP01000007">
    <property type="protein sequence ID" value="RHD88535.1"/>
    <property type="molecule type" value="Genomic_DNA"/>
</dbReference>
<accession>A0A139L003</accession>
<feature type="signal peptide" evidence="1">
    <location>
        <begin position="1"/>
        <end position="20"/>
    </location>
</feature>
<dbReference type="PROSITE" id="PS51257">
    <property type="entry name" value="PROKAR_LIPOPROTEIN"/>
    <property type="match status" value="1"/>
</dbReference>
<dbReference type="Proteomes" id="UP000284785">
    <property type="component" value="Unassembled WGS sequence"/>
</dbReference>